<dbReference type="Gene3D" id="3.40.50.300">
    <property type="entry name" value="P-loop containing nucleotide triphosphate hydrolases"/>
    <property type="match status" value="2"/>
</dbReference>
<dbReference type="PANTHER" id="PTHR13710">
    <property type="entry name" value="DNA HELICASE RECQ FAMILY MEMBER"/>
    <property type="match status" value="1"/>
</dbReference>
<protein>
    <recommendedName>
        <fullName evidence="7">DNA 3'-5' helicase</fullName>
        <ecNumber evidence="7">5.6.2.4</ecNumber>
    </recommendedName>
</protein>
<evidence type="ECO:0000313" key="11">
    <source>
        <dbReference type="EMBL" id="TDL14194.1"/>
    </source>
</evidence>
<dbReference type="GO" id="GO:0005737">
    <property type="term" value="C:cytoplasm"/>
    <property type="evidence" value="ECO:0007669"/>
    <property type="project" value="TreeGrafter"/>
</dbReference>
<feature type="domain" description="Helicase ATP-binding" evidence="9">
    <location>
        <begin position="34"/>
        <end position="204"/>
    </location>
</feature>
<dbReference type="SMART" id="SM00487">
    <property type="entry name" value="DEXDc"/>
    <property type="match status" value="1"/>
</dbReference>
<dbReference type="PROSITE" id="PS51194">
    <property type="entry name" value="HELICASE_CTER"/>
    <property type="match status" value="1"/>
</dbReference>
<proteinExistence type="inferred from homology"/>
<evidence type="ECO:0000259" key="9">
    <source>
        <dbReference type="PROSITE" id="PS51192"/>
    </source>
</evidence>
<dbReference type="GO" id="GO:0016787">
    <property type="term" value="F:hydrolase activity"/>
    <property type="evidence" value="ECO:0007669"/>
    <property type="project" value="UniProtKB-KW"/>
</dbReference>
<feature type="region of interest" description="Disordered" evidence="8">
    <location>
        <begin position="344"/>
        <end position="433"/>
    </location>
</feature>
<evidence type="ECO:0000256" key="2">
    <source>
        <dbReference type="ARBA" id="ARBA00022741"/>
    </source>
</evidence>
<dbReference type="Pfam" id="PF00271">
    <property type="entry name" value="Helicase_C"/>
    <property type="match status" value="1"/>
</dbReference>
<keyword evidence="2" id="KW-0547">Nucleotide-binding</keyword>
<sequence>MTSTQRHPTFAEISAKTFQVFRKRPCLLQIKLCSAFLRGSKNIICSAATGFGKTLTFFMPLLFDPRIIIIITPLNVLGRQNVEQLKAAGIKAISLSGATATPEVFSAIKAGAYQLIVTNPEVLMKGRGQFDRLFEDKKFTSKLMGFIADEAHCITKWGSFRPEYRELGLLRYMLPNVRVYATSATISQQTLADLCDVLHLRKDNTEFLHRSNDRLNVFYVVREMKHSAKSFDDLNFLIPDGWQEGNSPPAKFLVFFDNKKESEKACLHLKNRLPVAFRDKVQWFHANMTEKFREAQVDAMRSGETWGLCVTDSFGMGIDIPGIQLAVQYRLTCTMDSLMQPEVKHFDHERRRREEKKKRDEEKQKQKKRKARSQPTEEPTPKRNQASATEGTLGGDHSAEIGHGGDSVNVTADNVDDVSSGNEGESDTEDFRSKYAAWGEKQSKMKGKEKREEIEPAMDDFVNAGERRALGCRRKVPRFYFYLGKLIEDHHDCLPTSPAGCPRCGPKVSRLCCDLCNPAAIAEILASLMRQSPPSESTTQTQARSVIRKYEKSAIDKKLEDDLFLWRDREAQLALSPAHYIDFGPDIFLPETVVHRIINCAHYGKIENPEDVFRETRWSGSEQYSKAILGILRAARPLPALTPVFASTPSAPFASLTSALNRGQQESPTPTRRPIQCSACKQLGHSSRNVTCPMKSALRNPGAPQEPTRRNENLFPVGSSGSVPASLVPQEVSLLPRTYF</sequence>
<dbReference type="Pfam" id="PF00270">
    <property type="entry name" value="DEAD"/>
    <property type="match status" value="1"/>
</dbReference>
<dbReference type="PANTHER" id="PTHR13710:SF105">
    <property type="entry name" value="ATP-DEPENDENT DNA HELICASE Q1"/>
    <property type="match status" value="1"/>
</dbReference>
<evidence type="ECO:0000256" key="7">
    <source>
        <dbReference type="ARBA" id="ARBA00034808"/>
    </source>
</evidence>
<evidence type="ECO:0000256" key="3">
    <source>
        <dbReference type="ARBA" id="ARBA00022840"/>
    </source>
</evidence>
<dbReference type="InterPro" id="IPR014001">
    <property type="entry name" value="Helicase_ATP-bd"/>
</dbReference>
<dbReference type="InterPro" id="IPR041670">
    <property type="entry name" value="Znf-CCHC_6"/>
</dbReference>
<comment type="catalytic activity">
    <reaction evidence="6">
        <text>Couples ATP hydrolysis with the unwinding of duplex DNA by translocating in the 3'-5' direction.</text>
        <dbReference type="EC" id="5.6.2.4"/>
    </reaction>
</comment>
<evidence type="ECO:0000256" key="6">
    <source>
        <dbReference type="ARBA" id="ARBA00034617"/>
    </source>
</evidence>
<dbReference type="GO" id="GO:0043138">
    <property type="term" value="F:3'-5' DNA helicase activity"/>
    <property type="evidence" value="ECO:0007669"/>
    <property type="project" value="UniProtKB-EC"/>
</dbReference>
<evidence type="ECO:0000256" key="1">
    <source>
        <dbReference type="ARBA" id="ARBA00005446"/>
    </source>
</evidence>
<dbReference type="PROSITE" id="PS51192">
    <property type="entry name" value="HELICASE_ATP_BIND_1"/>
    <property type="match status" value="1"/>
</dbReference>
<dbReference type="InterPro" id="IPR027417">
    <property type="entry name" value="P-loop_NTPase"/>
</dbReference>
<dbReference type="Pfam" id="PF15288">
    <property type="entry name" value="zf-CCHC_6"/>
    <property type="match status" value="1"/>
</dbReference>
<dbReference type="OrthoDB" id="10261556at2759"/>
<comment type="similarity">
    <text evidence="1">Belongs to the helicase family. RecQ subfamily.</text>
</comment>
<keyword evidence="12" id="KW-1185">Reference proteome</keyword>
<dbReference type="GO" id="GO:0005694">
    <property type="term" value="C:chromosome"/>
    <property type="evidence" value="ECO:0007669"/>
    <property type="project" value="TreeGrafter"/>
</dbReference>
<feature type="compositionally biased region" description="Polar residues" evidence="8">
    <location>
        <begin position="373"/>
        <end position="390"/>
    </location>
</feature>
<keyword evidence="4" id="KW-0238">DNA-binding</keyword>
<dbReference type="EMBL" id="ML170374">
    <property type="protein sequence ID" value="TDL14194.1"/>
    <property type="molecule type" value="Genomic_DNA"/>
</dbReference>
<dbReference type="InterPro" id="IPR001650">
    <property type="entry name" value="Helicase_C-like"/>
</dbReference>
<evidence type="ECO:0000256" key="4">
    <source>
        <dbReference type="ARBA" id="ARBA00023125"/>
    </source>
</evidence>
<dbReference type="Proteomes" id="UP000294933">
    <property type="component" value="Unassembled WGS sequence"/>
</dbReference>
<gene>
    <name evidence="11" type="ORF">BD410DRAFT_846258</name>
</gene>
<evidence type="ECO:0000259" key="10">
    <source>
        <dbReference type="PROSITE" id="PS51194"/>
    </source>
</evidence>
<evidence type="ECO:0000256" key="5">
    <source>
        <dbReference type="ARBA" id="ARBA00023235"/>
    </source>
</evidence>
<evidence type="ECO:0000256" key="8">
    <source>
        <dbReference type="SAM" id="MobiDB-lite"/>
    </source>
</evidence>
<dbReference type="InterPro" id="IPR011545">
    <property type="entry name" value="DEAD/DEAH_box_helicase_dom"/>
</dbReference>
<accession>A0A4Y7PFJ4</accession>
<keyword evidence="11" id="KW-0378">Hydrolase</keyword>
<evidence type="ECO:0000313" key="12">
    <source>
        <dbReference type="Proteomes" id="UP000294933"/>
    </source>
</evidence>
<feature type="compositionally biased region" description="Polar residues" evidence="8">
    <location>
        <begin position="408"/>
        <end position="423"/>
    </location>
</feature>
<dbReference type="GO" id="GO:0003677">
    <property type="term" value="F:DNA binding"/>
    <property type="evidence" value="ECO:0007669"/>
    <property type="project" value="UniProtKB-KW"/>
</dbReference>
<dbReference type="GO" id="GO:0009378">
    <property type="term" value="F:four-way junction helicase activity"/>
    <property type="evidence" value="ECO:0007669"/>
    <property type="project" value="TreeGrafter"/>
</dbReference>
<dbReference type="GO" id="GO:0000724">
    <property type="term" value="P:double-strand break repair via homologous recombination"/>
    <property type="evidence" value="ECO:0007669"/>
    <property type="project" value="TreeGrafter"/>
</dbReference>
<dbReference type="AlphaFoldDB" id="A0A4Y7PFJ4"/>
<organism evidence="11 12">
    <name type="scientific">Rickenella mellea</name>
    <dbReference type="NCBI Taxonomy" id="50990"/>
    <lineage>
        <taxon>Eukaryota</taxon>
        <taxon>Fungi</taxon>
        <taxon>Dikarya</taxon>
        <taxon>Basidiomycota</taxon>
        <taxon>Agaricomycotina</taxon>
        <taxon>Agaricomycetes</taxon>
        <taxon>Hymenochaetales</taxon>
        <taxon>Rickenellaceae</taxon>
        <taxon>Rickenella</taxon>
    </lineage>
</organism>
<dbReference type="VEuPathDB" id="FungiDB:BD410DRAFT_846258"/>
<keyword evidence="5" id="KW-0413">Isomerase</keyword>
<dbReference type="STRING" id="50990.A0A4Y7PFJ4"/>
<name>A0A4Y7PFJ4_9AGAM</name>
<keyword evidence="3" id="KW-0067">ATP-binding</keyword>
<feature type="domain" description="Helicase C-terminal" evidence="10">
    <location>
        <begin position="233"/>
        <end position="388"/>
    </location>
</feature>
<reference evidence="11 12" key="1">
    <citation type="submission" date="2018-06" db="EMBL/GenBank/DDBJ databases">
        <title>A transcriptomic atlas of mushroom development highlights an independent origin of complex multicellularity.</title>
        <authorList>
            <consortium name="DOE Joint Genome Institute"/>
            <person name="Krizsan K."/>
            <person name="Almasi E."/>
            <person name="Merenyi Z."/>
            <person name="Sahu N."/>
            <person name="Viragh M."/>
            <person name="Koszo T."/>
            <person name="Mondo S."/>
            <person name="Kiss B."/>
            <person name="Balint B."/>
            <person name="Kues U."/>
            <person name="Barry K."/>
            <person name="Hegedus J.C."/>
            <person name="Henrissat B."/>
            <person name="Johnson J."/>
            <person name="Lipzen A."/>
            <person name="Ohm R."/>
            <person name="Nagy I."/>
            <person name="Pangilinan J."/>
            <person name="Yan J."/>
            <person name="Xiong Y."/>
            <person name="Grigoriev I.V."/>
            <person name="Hibbett D.S."/>
            <person name="Nagy L.G."/>
        </authorList>
    </citation>
    <scope>NUCLEOTIDE SEQUENCE [LARGE SCALE GENOMIC DNA]</scope>
    <source>
        <strain evidence="11 12">SZMC22713</strain>
    </source>
</reference>
<dbReference type="EC" id="5.6.2.4" evidence="7"/>
<dbReference type="SUPFAM" id="SSF52540">
    <property type="entry name" value="P-loop containing nucleoside triphosphate hydrolases"/>
    <property type="match status" value="1"/>
</dbReference>
<dbReference type="GO" id="GO:0005524">
    <property type="term" value="F:ATP binding"/>
    <property type="evidence" value="ECO:0007669"/>
    <property type="project" value="UniProtKB-KW"/>
</dbReference>